<sequence length="76" mass="8520">MEVVGDENNAANTFYRIRDVRNAGLTIIAEYNAPDDFFLNNSRDTFLVYSQNKFCLLSFPGAGAAVIRILQNGAWE</sequence>
<dbReference type="Proteomes" id="UP000276437">
    <property type="component" value="Chromosome"/>
</dbReference>
<evidence type="ECO:0000313" key="1">
    <source>
        <dbReference type="EMBL" id="BBB93367.1"/>
    </source>
</evidence>
<dbReference type="KEGG" id="mana:MAMMFC1_04079"/>
<evidence type="ECO:0000313" key="2">
    <source>
        <dbReference type="Proteomes" id="UP000276437"/>
    </source>
</evidence>
<dbReference type="RefSeq" id="WP_126310197.1">
    <property type="nucleotide sequence ID" value="NZ_AP018449.1"/>
</dbReference>
<accession>A0A348AQL9</accession>
<dbReference type="AlphaFoldDB" id="A0A348AQL9"/>
<dbReference type="EMBL" id="AP018449">
    <property type="protein sequence ID" value="BBB93367.1"/>
    <property type="molecule type" value="Genomic_DNA"/>
</dbReference>
<organism evidence="1 2">
    <name type="scientific">Methylomusa anaerophila</name>
    <dbReference type="NCBI Taxonomy" id="1930071"/>
    <lineage>
        <taxon>Bacteria</taxon>
        <taxon>Bacillati</taxon>
        <taxon>Bacillota</taxon>
        <taxon>Negativicutes</taxon>
        <taxon>Selenomonadales</taxon>
        <taxon>Sporomusaceae</taxon>
        <taxon>Methylomusa</taxon>
    </lineage>
</organism>
<reference evidence="1 2" key="1">
    <citation type="journal article" date="2018" name="Int. J. Syst. Evol. Microbiol.">
        <title>Methylomusa anaerophila gen. nov., sp. nov., an anaerobic methanol-utilizing bacterium isolated from a microbial fuel cell.</title>
        <authorList>
            <person name="Amano N."/>
            <person name="Yamamuro A."/>
            <person name="Miyahara M."/>
            <person name="Kouzuma A."/>
            <person name="Abe T."/>
            <person name="Watanabe K."/>
        </authorList>
    </citation>
    <scope>NUCLEOTIDE SEQUENCE [LARGE SCALE GENOMIC DNA]</scope>
    <source>
        <strain evidence="1 2">MMFC1</strain>
    </source>
</reference>
<gene>
    <name evidence="1" type="ORF">MAMMFC1_04079</name>
</gene>
<proteinExistence type="predicted"/>
<protein>
    <submittedName>
        <fullName evidence="1">Uncharacterized protein</fullName>
    </submittedName>
</protein>
<keyword evidence="2" id="KW-1185">Reference proteome</keyword>
<name>A0A348AQL9_9FIRM</name>